<feature type="region of interest" description="Disordered" evidence="1">
    <location>
        <begin position="1204"/>
        <end position="1259"/>
    </location>
</feature>
<sequence>MRGQPAALLLLMFAASRVSGRPAESGDVSAAKSDHTIREETLARLLREELRTLEGSRFPMSGMRRDSSGIAAVVASDDGDLSGSSTHMDGPREASVDLAAVPESAGGNRVSSHQQYEVGRSLGSKDLTPSEEAIVQQRPPPYRDSDHLAEKRALPPHVVKARSSGDGFMKVRSRSRPVYKPLYSSSEHLAARPAIPLPQIEAYLSSKAAESIAVGEPSLVDQTKEDAAAAAVTQVQELQGLSTVFPLRFSSTKAPFQTPTTPPFVPKSTAIPLVPELVPEPVAEKPVLLHAVEELAAEDTVLHPSSKAPAVVPNAATTEATRVSDEAAVTEVAQTTTEEFKTAATPQKPAAAPSVDEHPPQSQKEKPAKSVTTAPTVSFPTNLYLPDALVLSNQHSKPQHSRFSPATLPHRRTAAPTYHDDRKTSATVSTTKAPSPFPPRRRMTFQPFRKTTTAAPPLDLSTDPTAQWQKESPVPPHYAAHDELDVVRRKEPEVRPVPDTTKNLFISTEPSVNTAQKFPEVPQEQDDDHHVEQTAFALPGENKVEKNEQATLPASIDTPFGPDSASSPADDVKKVHSSLDKSPGNVPVPAADAVQAKPFHYGLDEEVAPAVVAGETSDGEAGVPSKVSPTTTEEESAVAKPAPDFTSGSEEGSLGLPGSIGDQQSALEILEQLHKAEEAPVEEPSALADPPADADGQPSFNIDDMMVSLAMGEGEGSDTAPLRFLGYSSLKPLLLTFDTATTYQRSAVDIRSRWVLYLLGARVLIRENRTHHRERVLDSRSAFYSGVWLLLPFLAVSLAASLGGTEPSGLIGRRELRRPALFVEAQTVSNGAAGRRQGVLFKTLSNFGGRRRLSAPAGSDVAGSVDPGSSESSSDDAVASLINDFGGVIHQKRRLGDDDAVSEEGEELVAGSSGTKSPLLSAGFDGKPTAPEEGEAWMPTYGGGYRQEPELQSNYKALLSEPDFGSNVPPSSNYAAVVAGSTVGVQDTAGGAAASNLPKGGVPQQEKIANSLSTSNENKLAVNDLEEPTGANPKPEFHGISINVTDAKTPIDVSGIVMTPADNDSSTPSRPKPSTTITDSTKALIVEGGNSDEPIDVSGIATSSETPADEKETPGTGPTETDVGGETLKTPQNETGQPSSGSTTSSKTKEDCKDDDNDSTANKSPHGKPVVFDVTLNTTAAGASSPAATEGKVGTSEKALGSAIRNVSEENLTEQNDAPSDEPTERRPGDASVPSGGESTVNDSKTQPQKSQGTGTGQLEGFHSEALVSMLWGNLSVKINLDLAPPPQGLFPVLHKHRVSLHQKHHKPNPVLEDRLLPPLLLGLANRQKLHQSLSSLGQSAFLKGRLLRGHT</sequence>
<comment type="caution">
    <text evidence="3">The sequence shown here is derived from an EMBL/GenBank/DDBJ whole genome shotgun (WGS) entry which is preliminary data.</text>
</comment>
<protein>
    <submittedName>
        <fullName evidence="3">Uncharacterized protein</fullName>
    </submittedName>
</protein>
<feature type="signal peptide" evidence="2">
    <location>
        <begin position="1"/>
        <end position="20"/>
    </location>
</feature>
<accession>A0A9D4PV77</accession>
<feature type="compositionally biased region" description="Acidic residues" evidence="1">
    <location>
        <begin position="898"/>
        <end position="907"/>
    </location>
</feature>
<feature type="region of interest" description="Disordered" evidence="1">
    <location>
        <begin position="395"/>
        <end position="443"/>
    </location>
</feature>
<feature type="compositionally biased region" description="Polar residues" evidence="1">
    <location>
        <begin position="1007"/>
        <end position="1018"/>
    </location>
</feature>
<feature type="compositionally biased region" description="Low complexity" evidence="1">
    <location>
        <begin position="647"/>
        <end position="659"/>
    </location>
</feature>
<feature type="chain" id="PRO_5039635878" evidence="2">
    <location>
        <begin position="21"/>
        <end position="1352"/>
    </location>
</feature>
<organism evidence="3 4">
    <name type="scientific">Rhipicephalus sanguineus</name>
    <name type="common">Brown dog tick</name>
    <name type="synonym">Ixodes sanguineus</name>
    <dbReference type="NCBI Taxonomy" id="34632"/>
    <lineage>
        <taxon>Eukaryota</taxon>
        <taxon>Metazoa</taxon>
        <taxon>Ecdysozoa</taxon>
        <taxon>Arthropoda</taxon>
        <taxon>Chelicerata</taxon>
        <taxon>Arachnida</taxon>
        <taxon>Acari</taxon>
        <taxon>Parasitiformes</taxon>
        <taxon>Ixodida</taxon>
        <taxon>Ixodoidea</taxon>
        <taxon>Ixodidae</taxon>
        <taxon>Rhipicephalinae</taxon>
        <taxon>Rhipicephalus</taxon>
        <taxon>Rhipicephalus</taxon>
    </lineage>
</organism>
<feature type="region of interest" description="Disordered" evidence="1">
    <location>
        <begin position="994"/>
        <end position="1041"/>
    </location>
</feature>
<proteinExistence type="predicted"/>
<feature type="region of interest" description="Disordered" evidence="1">
    <location>
        <begin position="677"/>
        <end position="700"/>
    </location>
</feature>
<feature type="compositionally biased region" description="Low complexity" evidence="1">
    <location>
        <begin position="862"/>
        <end position="876"/>
    </location>
</feature>
<name>A0A9D4PV77_RHISA</name>
<evidence type="ECO:0000313" key="4">
    <source>
        <dbReference type="Proteomes" id="UP000821837"/>
    </source>
</evidence>
<feature type="region of interest" description="Disordered" evidence="1">
    <location>
        <begin position="616"/>
        <end position="661"/>
    </location>
</feature>
<feature type="region of interest" description="Disordered" evidence="1">
    <location>
        <begin position="552"/>
        <end position="589"/>
    </location>
</feature>
<reference evidence="3" key="1">
    <citation type="journal article" date="2020" name="Cell">
        <title>Large-Scale Comparative Analyses of Tick Genomes Elucidate Their Genetic Diversity and Vector Capacities.</title>
        <authorList>
            <consortium name="Tick Genome and Microbiome Consortium (TIGMIC)"/>
            <person name="Jia N."/>
            <person name="Wang J."/>
            <person name="Shi W."/>
            <person name="Du L."/>
            <person name="Sun Y."/>
            <person name="Zhan W."/>
            <person name="Jiang J.F."/>
            <person name="Wang Q."/>
            <person name="Zhang B."/>
            <person name="Ji P."/>
            <person name="Bell-Sakyi L."/>
            <person name="Cui X.M."/>
            <person name="Yuan T.T."/>
            <person name="Jiang B.G."/>
            <person name="Yang W.F."/>
            <person name="Lam T.T."/>
            <person name="Chang Q.C."/>
            <person name="Ding S.J."/>
            <person name="Wang X.J."/>
            <person name="Zhu J.G."/>
            <person name="Ruan X.D."/>
            <person name="Zhao L."/>
            <person name="Wei J.T."/>
            <person name="Ye R.Z."/>
            <person name="Que T.C."/>
            <person name="Du C.H."/>
            <person name="Zhou Y.H."/>
            <person name="Cheng J.X."/>
            <person name="Dai P.F."/>
            <person name="Guo W.B."/>
            <person name="Han X.H."/>
            <person name="Huang E.J."/>
            <person name="Li L.F."/>
            <person name="Wei W."/>
            <person name="Gao Y.C."/>
            <person name="Liu J.Z."/>
            <person name="Shao H.Z."/>
            <person name="Wang X."/>
            <person name="Wang C.C."/>
            <person name="Yang T.C."/>
            <person name="Huo Q.B."/>
            <person name="Li W."/>
            <person name="Chen H.Y."/>
            <person name="Chen S.E."/>
            <person name="Zhou L.G."/>
            <person name="Ni X.B."/>
            <person name="Tian J.H."/>
            <person name="Sheng Y."/>
            <person name="Liu T."/>
            <person name="Pan Y.S."/>
            <person name="Xia L.Y."/>
            <person name="Li J."/>
            <person name="Zhao F."/>
            <person name="Cao W.C."/>
        </authorList>
    </citation>
    <scope>NUCLEOTIDE SEQUENCE</scope>
    <source>
        <strain evidence="3">Rsan-2018</strain>
    </source>
</reference>
<feature type="compositionally biased region" description="Low complexity" evidence="1">
    <location>
        <begin position="1065"/>
        <end position="1078"/>
    </location>
</feature>
<feature type="compositionally biased region" description="Polar residues" evidence="1">
    <location>
        <begin position="1129"/>
        <end position="1138"/>
    </location>
</feature>
<evidence type="ECO:0000313" key="3">
    <source>
        <dbReference type="EMBL" id="KAH7956340.1"/>
    </source>
</evidence>
<feature type="compositionally biased region" description="Polar residues" evidence="1">
    <location>
        <begin position="1237"/>
        <end position="1253"/>
    </location>
</feature>
<feature type="compositionally biased region" description="Polar residues" evidence="1">
    <location>
        <begin position="395"/>
        <end position="404"/>
    </location>
</feature>
<feature type="compositionally biased region" description="Low complexity" evidence="1">
    <location>
        <begin position="326"/>
        <end position="353"/>
    </location>
</feature>
<dbReference type="Proteomes" id="UP000821837">
    <property type="component" value="Unassembled WGS sequence"/>
</dbReference>
<feature type="region of interest" description="Disordered" evidence="1">
    <location>
        <begin position="896"/>
        <end position="937"/>
    </location>
</feature>
<gene>
    <name evidence="3" type="ORF">HPB52_008192</name>
</gene>
<evidence type="ECO:0000256" key="1">
    <source>
        <dbReference type="SAM" id="MobiDB-lite"/>
    </source>
</evidence>
<feature type="compositionally biased region" description="Low complexity" evidence="1">
    <location>
        <begin position="1114"/>
        <end position="1127"/>
    </location>
</feature>
<feature type="compositionally biased region" description="Polar residues" evidence="1">
    <location>
        <begin position="1209"/>
        <end position="1218"/>
    </location>
</feature>
<keyword evidence="2" id="KW-0732">Signal</keyword>
<dbReference type="EMBL" id="JABSTV010001250">
    <property type="protein sequence ID" value="KAH7956340.1"/>
    <property type="molecule type" value="Genomic_DNA"/>
</dbReference>
<feature type="region of interest" description="Disordered" evidence="1">
    <location>
        <begin position="854"/>
        <end position="876"/>
    </location>
</feature>
<keyword evidence="4" id="KW-1185">Reference proteome</keyword>
<feature type="compositionally biased region" description="Basic and acidic residues" evidence="1">
    <location>
        <begin position="355"/>
        <end position="368"/>
    </location>
</feature>
<evidence type="ECO:0000256" key="2">
    <source>
        <dbReference type="SAM" id="SignalP"/>
    </source>
</evidence>
<feature type="region of interest" description="Disordered" evidence="1">
    <location>
        <begin position="316"/>
        <end position="374"/>
    </location>
</feature>
<reference evidence="3" key="2">
    <citation type="submission" date="2021-09" db="EMBL/GenBank/DDBJ databases">
        <authorList>
            <person name="Jia N."/>
            <person name="Wang J."/>
            <person name="Shi W."/>
            <person name="Du L."/>
            <person name="Sun Y."/>
            <person name="Zhan W."/>
            <person name="Jiang J."/>
            <person name="Wang Q."/>
            <person name="Zhang B."/>
            <person name="Ji P."/>
            <person name="Sakyi L.B."/>
            <person name="Cui X."/>
            <person name="Yuan T."/>
            <person name="Jiang B."/>
            <person name="Yang W."/>
            <person name="Lam T.T.-Y."/>
            <person name="Chang Q."/>
            <person name="Ding S."/>
            <person name="Wang X."/>
            <person name="Zhu J."/>
            <person name="Ruan X."/>
            <person name="Zhao L."/>
            <person name="Wei J."/>
            <person name="Que T."/>
            <person name="Du C."/>
            <person name="Cheng J."/>
            <person name="Dai P."/>
            <person name="Han X."/>
            <person name="Huang E."/>
            <person name="Gao Y."/>
            <person name="Liu J."/>
            <person name="Shao H."/>
            <person name="Ye R."/>
            <person name="Li L."/>
            <person name="Wei W."/>
            <person name="Wang X."/>
            <person name="Wang C."/>
            <person name="Huo Q."/>
            <person name="Li W."/>
            <person name="Guo W."/>
            <person name="Chen H."/>
            <person name="Chen S."/>
            <person name="Zhou L."/>
            <person name="Zhou L."/>
            <person name="Ni X."/>
            <person name="Tian J."/>
            <person name="Zhou Y."/>
            <person name="Sheng Y."/>
            <person name="Liu T."/>
            <person name="Pan Y."/>
            <person name="Xia L."/>
            <person name="Li J."/>
            <person name="Zhao F."/>
            <person name="Cao W."/>
        </authorList>
    </citation>
    <scope>NUCLEOTIDE SEQUENCE</scope>
    <source>
        <strain evidence="3">Rsan-2018</strain>
        <tissue evidence="3">Larvae</tissue>
    </source>
</reference>
<feature type="compositionally biased region" description="Low complexity" evidence="1">
    <location>
        <begin position="684"/>
        <end position="695"/>
    </location>
</feature>
<feature type="region of interest" description="Disordered" evidence="1">
    <location>
        <begin position="1053"/>
        <end position="1175"/>
    </location>
</feature>
<feature type="region of interest" description="Disordered" evidence="1">
    <location>
        <begin position="105"/>
        <end position="144"/>
    </location>
</feature>
<feature type="compositionally biased region" description="Basic and acidic residues" evidence="1">
    <location>
        <begin position="570"/>
        <end position="579"/>
    </location>
</feature>